<dbReference type="EMBL" id="CAKOFQ010006733">
    <property type="protein sequence ID" value="CAH1966383.1"/>
    <property type="molecule type" value="Genomic_DNA"/>
</dbReference>
<dbReference type="AlphaFoldDB" id="A0A9P0K358"/>
<reference evidence="2" key="1">
    <citation type="submission" date="2022-03" db="EMBL/GenBank/DDBJ databases">
        <authorList>
            <person name="Sayadi A."/>
        </authorList>
    </citation>
    <scope>NUCLEOTIDE SEQUENCE</scope>
</reference>
<name>A0A9P0K358_ACAOB</name>
<protein>
    <submittedName>
        <fullName evidence="2">Uncharacterized protein</fullName>
    </submittedName>
</protein>
<dbReference type="OrthoDB" id="6775309at2759"/>
<keyword evidence="3" id="KW-1185">Reference proteome</keyword>
<feature type="region of interest" description="Disordered" evidence="1">
    <location>
        <begin position="91"/>
        <end position="118"/>
    </location>
</feature>
<evidence type="ECO:0000313" key="3">
    <source>
        <dbReference type="Proteomes" id="UP001152888"/>
    </source>
</evidence>
<sequence>MNIDVMRSYFKVNNCSERPLPGWRLKRYTEFNRLYPNLDVTEQNVVDRKDIIVKNKYLSDVEIGHIRRQVGNKLGYAETIADINGDPNEVAGGLNQDGQFQNATPTEDEAHTTFLSSL</sequence>
<proteinExistence type="predicted"/>
<gene>
    <name evidence="2" type="ORF">ACAOBT_LOCUS6803</name>
</gene>
<comment type="caution">
    <text evidence="2">The sequence shown here is derived from an EMBL/GenBank/DDBJ whole genome shotgun (WGS) entry which is preliminary data.</text>
</comment>
<evidence type="ECO:0000256" key="1">
    <source>
        <dbReference type="SAM" id="MobiDB-lite"/>
    </source>
</evidence>
<dbReference type="Proteomes" id="UP001152888">
    <property type="component" value="Unassembled WGS sequence"/>
</dbReference>
<feature type="compositionally biased region" description="Polar residues" evidence="1">
    <location>
        <begin position="96"/>
        <end position="105"/>
    </location>
</feature>
<accession>A0A9P0K358</accession>
<evidence type="ECO:0000313" key="2">
    <source>
        <dbReference type="EMBL" id="CAH1966383.1"/>
    </source>
</evidence>
<organism evidence="2 3">
    <name type="scientific">Acanthoscelides obtectus</name>
    <name type="common">Bean weevil</name>
    <name type="synonym">Bruchus obtectus</name>
    <dbReference type="NCBI Taxonomy" id="200917"/>
    <lineage>
        <taxon>Eukaryota</taxon>
        <taxon>Metazoa</taxon>
        <taxon>Ecdysozoa</taxon>
        <taxon>Arthropoda</taxon>
        <taxon>Hexapoda</taxon>
        <taxon>Insecta</taxon>
        <taxon>Pterygota</taxon>
        <taxon>Neoptera</taxon>
        <taxon>Endopterygota</taxon>
        <taxon>Coleoptera</taxon>
        <taxon>Polyphaga</taxon>
        <taxon>Cucujiformia</taxon>
        <taxon>Chrysomeloidea</taxon>
        <taxon>Chrysomelidae</taxon>
        <taxon>Bruchinae</taxon>
        <taxon>Bruchini</taxon>
        <taxon>Acanthoscelides</taxon>
    </lineage>
</organism>